<gene>
    <name evidence="2" type="ORF">ENR23_09840</name>
</gene>
<dbReference type="AlphaFoldDB" id="A0A832IAZ2"/>
<reference evidence="2" key="1">
    <citation type="journal article" date="2020" name="mSystems">
        <title>Genome- and Community-Level Interaction Insights into Carbon Utilization and Element Cycling Functions of Hydrothermarchaeota in Hydrothermal Sediment.</title>
        <authorList>
            <person name="Zhou Z."/>
            <person name="Liu Y."/>
            <person name="Xu W."/>
            <person name="Pan J."/>
            <person name="Luo Z.H."/>
            <person name="Li M."/>
        </authorList>
    </citation>
    <scope>NUCLEOTIDE SEQUENCE [LARGE SCALE GENOMIC DNA]</scope>
    <source>
        <strain evidence="2">SpSt-381</strain>
    </source>
</reference>
<evidence type="ECO:0000256" key="1">
    <source>
        <dbReference type="SAM" id="SignalP"/>
    </source>
</evidence>
<accession>A0A832IAZ2</accession>
<protein>
    <recommendedName>
        <fullName evidence="3">Outer membrane protein beta-barrel domain-containing protein</fullName>
    </recommendedName>
</protein>
<evidence type="ECO:0000313" key="2">
    <source>
        <dbReference type="EMBL" id="HGZ43707.1"/>
    </source>
</evidence>
<feature type="signal peptide" evidence="1">
    <location>
        <begin position="1"/>
        <end position="24"/>
    </location>
</feature>
<organism evidence="2">
    <name type="scientific">Eiseniibacteriota bacterium</name>
    <dbReference type="NCBI Taxonomy" id="2212470"/>
    <lineage>
        <taxon>Bacteria</taxon>
        <taxon>Candidatus Eiseniibacteriota</taxon>
    </lineage>
</organism>
<sequence length="264" mass="29255">MFRRRFGAVLALFVALAVAGPARQAQGAADVRKLHLVISAIPTQVDGGGFNDELDFFNRTQLGDREGLDRITFAWLFDAELRYLMRNNWAITAGVGQLRSQTKREYLPGLQQTIQLRREILSVPIHVGGAYYFTPYNQGDFQARAYLGGGFLGMGLNRKTFQVYENVTDTTSLSRIPGGSRVESSSRMAPGYYAEVGVHMFFAVRYSVVIGAVYRSAKVEDLVVGYDAPARGVEQGEIELDERGRPRFMDLSGVGARIGLCYGF</sequence>
<feature type="chain" id="PRO_5033053870" description="Outer membrane protein beta-barrel domain-containing protein" evidence="1">
    <location>
        <begin position="25"/>
        <end position="264"/>
    </location>
</feature>
<proteinExistence type="predicted"/>
<dbReference type="EMBL" id="DSQF01000020">
    <property type="protein sequence ID" value="HGZ43707.1"/>
    <property type="molecule type" value="Genomic_DNA"/>
</dbReference>
<comment type="caution">
    <text evidence="2">The sequence shown here is derived from an EMBL/GenBank/DDBJ whole genome shotgun (WGS) entry which is preliminary data.</text>
</comment>
<name>A0A832IAZ2_UNCEI</name>
<evidence type="ECO:0008006" key="3">
    <source>
        <dbReference type="Google" id="ProtNLM"/>
    </source>
</evidence>
<keyword evidence="1" id="KW-0732">Signal</keyword>